<dbReference type="PROSITE" id="PS51283">
    <property type="entry name" value="DUSP"/>
    <property type="match status" value="1"/>
</dbReference>
<keyword evidence="4" id="KW-0645">Protease</keyword>
<evidence type="ECO:0000259" key="5">
    <source>
        <dbReference type="PROSITE" id="PS51283"/>
    </source>
</evidence>
<keyword evidence="4" id="KW-0378">Hydrolase</keyword>
<organism evidence="6 7">
    <name type="scientific">Anolis carolinensis</name>
    <name type="common">Green anole</name>
    <name type="synonym">American chameleon</name>
    <dbReference type="NCBI Taxonomy" id="28377"/>
    <lineage>
        <taxon>Eukaryota</taxon>
        <taxon>Metazoa</taxon>
        <taxon>Chordata</taxon>
        <taxon>Craniata</taxon>
        <taxon>Vertebrata</taxon>
        <taxon>Euteleostomi</taxon>
        <taxon>Lepidosauria</taxon>
        <taxon>Squamata</taxon>
        <taxon>Bifurcata</taxon>
        <taxon>Unidentata</taxon>
        <taxon>Episquamata</taxon>
        <taxon>Toxicofera</taxon>
        <taxon>Iguania</taxon>
        <taxon>Dactyloidae</taxon>
        <taxon>Anolis</taxon>
    </lineage>
</organism>
<evidence type="ECO:0000256" key="3">
    <source>
        <dbReference type="ARBA" id="ARBA00022786"/>
    </source>
</evidence>
<sequence length="105" mass="12668">MQRIDWDLYYAGKHDYYPGPIDNSKLVADSETQTLKRYSIEGVDYEVIPIEAWNKLVNWYGCIERQRPIERTVVEYEKMIRYEYAMCICNIGGLYLWFMCCMIKR</sequence>
<dbReference type="GO" id="GO:0004843">
    <property type="term" value="F:cysteine-type deubiquitinase activity"/>
    <property type="evidence" value="ECO:0007669"/>
    <property type="project" value="UniProtKB-EC"/>
</dbReference>
<dbReference type="EC" id="3.4.19.12" evidence="2"/>
<reference evidence="6" key="1">
    <citation type="submission" date="2009-12" db="EMBL/GenBank/DDBJ databases">
        <title>The Genome Sequence of Anolis carolinensis (Green Anole Lizard).</title>
        <authorList>
            <consortium name="The Genome Sequencing Platform"/>
            <person name="Di Palma F."/>
            <person name="Alfoldi J."/>
            <person name="Heiman D."/>
            <person name="Young S."/>
            <person name="Grabherr M."/>
            <person name="Johnson J."/>
            <person name="Lander E.S."/>
            <person name="Lindblad-Toh K."/>
        </authorList>
    </citation>
    <scope>NUCLEOTIDE SEQUENCE [LARGE SCALE GENOMIC DNA]</scope>
    <source>
        <strain evidence="6">JBL SC #1</strain>
    </source>
</reference>
<dbReference type="GeneTree" id="ENSGT00940000156645"/>
<evidence type="ECO:0000313" key="6">
    <source>
        <dbReference type="Ensembl" id="ENSACAP00000028825.1"/>
    </source>
</evidence>
<keyword evidence="7" id="KW-1185">Reference proteome</keyword>
<evidence type="ECO:0000256" key="2">
    <source>
        <dbReference type="ARBA" id="ARBA00012759"/>
    </source>
</evidence>
<evidence type="ECO:0000256" key="4">
    <source>
        <dbReference type="ARBA" id="ARBA00022807"/>
    </source>
</evidence>
<dbReference type="Ensembl" id="ENSACAT00000038397.1">
    <property type="protein sequence ID" value="ENSACAP00000028825.1"/>
    <property type="gene ID" value="ENSACAG00000036230.1"/>
</dbReference>
<dbReference type="Gene3D" id="3.30.2230.10">
    <property type="entry name" value="DUSP-like"/>
    <property type="match status" value="1"/>
</dbReference>
<reference evidence="6" key="3">
    <citation type="submission" date="2025-09" db="UniProtKB">
        <authorList>
            <consortium name="Ensembl"/>
        </authorList>
    </citation>
    <scope>IDENTIFICATION</scope>
</reference>
<protein>
    <recommendedName>
        <fullName evidence="2">ubiquitinyl hydrolase 1</fullName>
        <ecNumber evidence="2">3.4.19.12</ecNumber>
    </recommendedName>
</protein>
<reference evidence="6" key="2">
    <citation type="submission" date="2025-08" db="UniProtKB">
        <authorList>
            <consortium name="Ensembl"/>
        </authorList>
    </citation>
    <scope>IDENTIFICATION</scope>
</reference>
<keyword evidence="4" id="KW-0788">Thiol protease</keyword>
<feature type="domain" description="DUSP" evidence="5">
    <location>
        <begin position="1"/>
        <end position="74"/>
    </location>
</feature>
<evidence type="ECO:0000313" key="7">
    <source>
        <dbReference type="Proteomes" id="UP000001646"/>
    </source>
</evidence>
<accession>A0A803T0T5</accession>
<dbReference type="InParanoid" id="A0A803T0T5"/>
<dbReference type="Pfam" id="PF06337">
    <property type="entry name" value="DUSP"/>
    <property type="match status" value="1"/>
</dbReference>
<comment type="catalytic activity">
    <reaction evidence="1">
        <text>Thiol-dependent hydrolysis of ester, thioester, amide, peptide and isopeptide bonds formed by the C-terminal Gly of ubiquitin (a 76-residue protein attached to proteins as an intracellular targeting signal).</text>
        <dbReference type="EC" id="3.4.19.12"/>
    </reaction>
</comment>
<proteinExistence type="predicted"/>
<name>A0A803T0T5_ANOCA</name>
<dbReference type="Proteomes" id="UP000001646">
    <property type="component" value="Unplaced"/>
</dbReference>
<dbReference type="InterPro" id="IPR035927">
    <property type="entry name" value="DUSP-like_sf"/>
</dbReference>
<dbReference type="InterPro" id="IPR006615">
    <property type="entry name" value="Pept_C19_DUSP"/>
</dbReference>
<dbReference type="AlphaFoldDB" id="A0A803T0T5"/>
<dbReference type="SUPFAM" id="SSF143791">
    <property type="entry name" value="DUSP-like"/>
    <property type="match status" value="1"/>
</dbReference>
<dbReference type="SMART" id="SM00695">
    <property type="entry name" value="DUSP"/>
    <property type="match status" value="1"/>
</dbReference>
<evidence type="ECO:0000256" key="1">
    <source>
        <dbReference type="ARBA" id="ARBA00000707"/>
    </source>
</evidence>
<keyword evidence="3" id="KW-0833">Ubl conjugation pathway</keyword>